<sequence>MRPSSFYGRAKMLAEQVLLMHAGQMKVVILRPTFIWGEDSLQLHDLIDRARKGNLPWFDDGEALFEHVYVDKVELRYKPSVMFQQGLSLLAVDGAAGRSGLCVDRDRGFMGFSQTRENPLS</sequence>
<feature type="domain" description="3-beta hydroxysteroid dehydrogenase/isomerase" evidence="1">
    <location>
        <begin position="3"/>
        <end position="73"/>
    </location>
</feature>
<dbReference type="AlphaFoldDB" id="A0A2K8NA47"/>
<name>A0A2K8NA47_9BACL</name>
<dbReference type="Gene3D" id="3.40.50.720">
    <property type="entry name" value="NAD(P)-binding Rossmann-like Domain"/>
    <property type="match status" value="1"/>
</dbReference>
<accession>A0A2K8NA47</accession>
<dbReference type="InterPro" id="IPR002225">
    <property type="entry name" value="3Beta_OHSteriod_DH/Estase"/>
</dbReference>
<organism evidence="2 3">
    <name type="scientific">Kyrpidia spormannii</name>
    <dbReference type="NCBI Taxonomy" id="2055160"/>
    <lineage>
        <taxon>Bacteria</taxon>
        <taxon>Bacillati</taxon>
        <taxon>Bacillota</taxon>
        <taxon>Bacilli</taxon>
        <taxon>Bacillales</taxon>
        <taxon>Alicyclobacillaceae</taxon>
        <taxon>Kyrpidia</taxon>
    </lineage>
</organism>
<dbReference type="InterPro" id="IPR036291">
    <property type="entry name" value="NAD(P)-bd_dom_sf"/>
</dbReference>
<dbReference type="OrthoDB" id="9808602at2"/>
<dbReference type="Pfam" id="PF01073">
    <property type="entry name" value="3Beta_HSD"/>
    <property type="match status" value="1"/>
</dbReference>
<dbReference type="KEGG" id="kyr:CVV65_12685"/>
<protein>
    <recommendedName>
        <fullName evidence="1">3-beta hydroxysteroid dehydrogenase/isomerase domain-containing protein</fullName>
    </recommendedName>
</protein>
<gene>
    <name evidence="2" type="ORF">CVV65_12685</name>
</gene>
<dbReference type="GO" id="GO:0006694">
    <property type="term" value="P:steroid biosynthetic process"/>
    <property type="evidence" value="ECO:0007669"/>
    <property type="project" value="InterPro"/>
</dbReference>
<dbReference type="EMBL" id="CP024955">
    <property type="protein sequence ID" value="ATY85677.1"/>
    <property type="molecule type" value="Genomic_DNA"/>
</dbReference>
<evidence type="ECO:0000259" key="1">
    <source>
        <dbReference type="Pfam" id="PF01073"/>
    </source>
</evidence>
<keyword evidence="3" id="KW-1185">Reference proteome</keyword>
<evidence type="ECO:0000313" key="2">
    <source>
        <dbReference type="EMBL" id="ATY85677.1"/>
    </source>
</evidence>
<dbReference type="Proteomes" id="UP000231932">
    <property type="component" value="Chromosome"/>
</dbReference>
<reference evidence="3" key="1">
    <citation type="submission" date="2017-11" db="EMBL/GenBank/DDBJ databases">
        <title>Complete Genome Sequence of Kyrpidia sp. Strain EA-1, a thermophilic, hydrogen-oxidizing Bacterium, isolated from the Azores.</title>
        <authorList>
            <person name="Reiner J.E."/>
            <person name="Lapp C.J."/>
            <person name="Bunk B."/>
            <person name="Gescher J."/>
        </authorList>
    </citation>
    <scope>NUCLEOTIDE SEQUENCE [LARGE SCALE GENOMIC DNA]</scope>
    <source>
        <strain evidence="3">EA-1</strain>
    </source>
</reference>
<proteinExistence type="predicted"/>
<dbReference type="SUPFAM" id="SSF51735">
    <property type="entry name" value="NAD(P)-binding Rossmann-fold domains"/>
    <property type="match status" value="1"/>
</dbReference>
<dbReference type="GO" id="GO:0016616">
    <property type="term" value="F:oxidoreductase activity, acting on the CH-OH group of donors, NAD or NADP as acceptor"/>
    <property type="evidence" value="ECO:0007669"/>
    <property type="project" value="InterPro"/>
</dbReference>
<evidence type="ECO:0000313" key="3">
    <source>
        <dbReference type="Proteomes" id="UP000231932"/>
    </source>
</evidence>